<gene>
    <name evidence="1" type="ORF">RMSM_00786</name>
</gene>
<keyword evidence="2" id="KW-1185">Reference proteome</keyword>
<accession>M5RSI8</accession>
<dbReference type="InterPro" id="IPR009666">
    <property type="entry name" value="Uncharacterised_Ycf35"/>
</dbReference>
<comment type="caution">
    <text evidence="1">The sequence shown here is derived from an EMBL/GenBank/DDBJ whole genome shotgun (WGS) entry which is preliminary data.</text>
</comment>
<dbReference type="Pfam" id="PF06868">
    <property type="entry name" value="DUF1257"/>
    <property type="match status" value="1"/>
</dbReference>
<dbReference type="PATRIC" id="fig|1265738.3.peg.783"/>
<evidence type="ECO:0000313" key="1">
    <source>
        <dbReference type="EMBL" id="EMI22260.1"/>
    </source>
</evidence>
<reference evidence="1 2" key="1">
    <citation type="journal article" date="2013" name="Mar. Genomics">
        <title>Expression of sulfatases in Rhodopirellula baltica and the diversity of sulfatases in the genus Rhodopirellula.</title>
        <authorList>
            <person name="Wegner C.E."/>
            <person name="Richter-Heitmann T."/>
            <person name="Klindworth A."/>
            <person name="Klockow C."/>
            <person name="Richter M."/>
            <person name="Achstetter T."/>
            <person name="Glockner F.O."/>
            <person name="Harder J."/>
        </authorList>
    </citation>
    <scope>NUCLEOTIDE SEQUENCE [LARGE SCALE GENOMIC DNA]</scope>
    <source>
        <strain evidence="1 2">SM1</strain>
    </source>
</reference>
<evidence type="ECO:0008006" key="3">
    <source>
        <dbReference type="Google" id="ProtNLM"/>
    </source>
</evidence>
<dbReference type="AlphaFoldDB" id="M5RSI8"/>
<organism evidence="1 2">
    <name type="scientific">Rhodopirellula maiorica SM1</name>
    <dbReference type="NCBI Taxonomy" id="1265738"/>
    <lineage>
        <taxon>Bacteria</taxon>
        <taxon>Pseudomonadati</taxon>
        <taxon>Planctomycetota</taxon>
        <taxon>Planctomycetia</taxon>
        <taxon>Pirellulales</taxon>
        <taxon>Pirellulaceae</taxon>
        <taxon>Novipirellula</taxon>
    </lineage>
</organism>
<evidence type="ECO:0000313" key="2">
    <source>
        <dbReference type="Proteomes" id="UP000011991"/>
    </source>
</evidence>
<dbReference type="EMBL" id="ANOG01000124">
    <property type="protein sequence ID" value="EMI22260.1"/>
    <property type="molecule type" value="Genomic_DNA"/>
</dbReference>
<proteinExistence type="predicted"/>
<dbReference type="RefSeq" id="WP_008691709.1">
    <property type="nucleotide sequence ID" value="NZ_ANOG01000124.1"/>
</dbReference>
<protein>
    <recommendedName>
        <fullName evidence="3">DUF1257 domain-containing protein</fullName>
    </recommendedName>
</protein>
<name>M5RSI8_9BACT</name>
<dbReference type="OrthoDB" id="274993at2"/>
<dbReference type="Proteomes" id="UP000011991">
    <property type="component" value="Unassembled WGS sequence"/>
</dbReference>
<sequence length="122" mass="13433">MSHIVIIETQVRDPDALRLACRRNALEAPVLGTTKLFNAEVTGYLVSLPRWRYPVACNTDTGEVLFDNYGGSWGEQAHLDRLMQSYAIEKSVMEARKQGHSVTEQLLADGSIKLTVQVGGAS</sequence>